<proteinExistence type="inferred from homology"/>
<dbReference type="Proteomes" id="UP000195918">
    <property type="component" value="Unassembled WGS sequence"/>
</dbReference>
<evidence type="ECO:0000256" key="1">
    <source>
        <dbReference type="ARBA" id="ARBA00007529"/>
    </source>
</evidence>
<dbReference type="EMBL" id="FWFD01000003">
    <property type="protein sequence ID" value="SLM84715.1"/>
    <property type="molecule type" value="Genomic_DNA"/>
</dbReference>
<dbReference type="InterPro" id="IPR008794">
    <property type="entry name" value="Pro_racemase_fam"/>
</dbReference>
<evidence type="ECO:0000313" key="2">
    <source>
        <dbReference type="EMBL" id="SLM84715.1"/>
    </source>
</evidence>
<dbReference type="OrthoDB" id="181267at2"/>
<dbReference type="FunFam" id="3.10.310.10:FF:000005">
    <property type="entry name" value="Proline racemase"/>
    <property type="match status" value="1"/>
</dbReference>
<dbReference type="PANTHER" id="PTHR33442:SF5">
    <property type="entry name" value="BIFUNCTIONAL TRANS-3-HYDROXY-L-PROLINE DEHYDRATASE_2-EPIMERASE"/>
    <property type="match status" value="1"/>
</dbReference>
<dbReference type="Gene3D" id="3.10.310.10">
    <property type="entry name" value="Diaminopimelate Epimerase, Chain A, domain 1"/>
    <property type="match status" value="2"/>
</dbReference>
<dbReference type="AlphaFoldDB" id="A0A1X6WKB4"/>
<dbReference type="GO" id="GO:0018112">
    <property type="term" value="F:proline racemase activity"/>
    <property type="evidence" value="ECO:0007669"/>
    <property type="project" value="UniProtKB-EC"/>
</dbReference>
<dbReference type="PIRSF" id="PIRSF029792">
    <property type="entry name" value="Pro_racemase"/>
    <property type="match status" value="1"/>
</dbReference>
<accession>A0A1X6WKB4</accession>
<protein>
    <submittedName>
        <fullName evidence="2">Proline racemase</fullName>
        <ecNumber evidence="2">5.1.1.4</ecNumber>
    </submittedName>
</protein>
<reference evidence="3" key="1">
    <citation type="submission" date="2017-02" db="EMBL/GenBank/DDBJ databases">
        <authorList>
            <person name="Dridi B."/>
        </authorList>
    </citation>
    <scope>NUCLEOTIDE SEQUENCE [LARGE SCALE GENOMIC DNA]</scope>
    <source>
        <strain evidence="3">bH819</strain>
    </source>
</reference>
<dbReference type="GO" id="GO:0047580">
    <property type="term" value="F:4-hydroxyproline epimerase activity"/>
    <property type="evidence" value="ECO:0007669"/>
    <property type="project" value="TreeGrafter"/>
</dbReference>
<gene>
    <name evidence="2" type="ORF">FM121_01385</name>
</gene>
<comment type="similarity">
    <text evidence="1">Belongs to the proline racemase family.</text>
</comment>
<sequence>MKFSKMMTAIDTHTAGEAARLVIGGIPKFPGKTMAEKKEYLATQKDYLRTAMMHEPRGHNEMFGAFICEPVHDEADYGIIFMDAGGYLNMCGHNTIAAMTAAVETGWVDVEPGQREVKVVQDTPAGLVYGEVHLSEDYYAESVSFENVESFLYKQGVKVNVPEIGELTIDISFGGSFFAILPAKDLGLEIKPENASKFSDLGIKIRDAVNEQIEIQHPTLSHIKTVDLVEIYGPATSPDATYQNVVVFGDGQVDRSPCGTGTSAKLATLYAKGEMGVGDTFVYESILGTKFKGEVVRTAKLGDYEAIIPRVSGSANINGFNTFLIDPKDPLKDGFVLG</sequence>
<keyword evidence="3" id="KW-1185">Reference proteome</keyword>
<dbReference type="SUPFAM" id="SSF54506">
    <property type="entry name" value="Diaminopimelate epimerase-like"/>
    <property type="match status" value="1"/>
</dbReference>
<dbReference type="EC" id="5.1.1.4" evidence="2"/>
<evidence type="ECO:0000313" key="3">
    <source>
        <dbReference type="Proteomes" id="UP000195918"/>
    </source>
</evidence>
<keyword evidence="2" id="KW-0413">Isomerase</keyword>
<name>A0A1X6WKB4_9ENTE</name>
<dbReference type="SFLD" id="SFLDS00028">
    <property type="entry name" value="Proline_Racemase"/>
    <property type="match status" value="1"/>
</dbReference>
<dbReference type="RefSeq" id="WP_086950368.1">
    <property type="nucleotide sequence ID" value="NZ_FWFD01000003.1"/>
</dbReference>
<dbReference type="PANTHER" id="PTHR33442">
    <property type="entry name" value="TRANS-3-HYDROXY-L-PROLINE DEHYDRATASE"/>
    <property type="match status" value="1"/>
</dbReference>
<dbReference type="Pfam" id="PF05544">
    <property type="entry name" value="Pro_racemase"/>
    <property type="match status" value="1"/>
</dbReference>
<organism evidence="2 3">
    <name type="scientific">Vagococcus fluvialis bH819</name>
    <dbReference type="NCBI Taxonomy" id="1255619"/>
    <lineage>
        <taxon>Bacteria</taxon>
        <taxon>Bacillati</taxon>
        <taxon>Bacillota</taxon>
        <taxon>Bacilli</taxon>
        <taxon>Lactobacillales</taxon>
        <taxon>Enterococcaceae</taxon>
        <taxon>Vagococcus</taxon>
    </lineage>
</organism>